<protein>
    <submittedName>
        <fullName evidence="1">Sporulation protein</fullName>
    </submittedName>
</protein>
<dbReference type="Pfam" id="PF07070">
    <property type="entry name" value="Spo0M"/>
    <property type="match status" value="1"/>
</dbReference>
<dbReference type="PANTHER" id="PTHR40053">
    <property type="entry name" value="SPORULATION-CONTROL PROTEIN SPO0M"/>
    <property type="match status" value="1"/>
</dbReference>
<proteinExistence type="predicted"/>
<sequence>MFKKFMAKLGKGAATVDLRYENRSYYAGETLKGEVILHGGEVEQQINQLAVGFMIKVRTKRGETVTKKVSSVPLSGPFTIKEKEEKHFDFTYKIPQDLPLTRGSISYFFDTHLDIQGGLDHIDVDALVLKAPKELEAIFNSLSKLGFREQPTSGKVDAYGQEFSFFPTAQFAGQINELEIRISSKEAVEQVFMEIDCQNGNREIEAKREFVIDHRLLEEHQELTHFLQQQIAEVVEQPQLFTRPFSYHDQYSPTGNKFSGVGGMVGGLAAGVLGGMLLSEMIDGLDMDGVLEGATDALGIEEDMFDVEEQFEDFGGFFGDGDE</sequence>
<dbReference type="EMBL" id="JAUCEY010000006">
    <property type="protein sequence ID" value="MDM5450927.1"/>
    <property type="molecule type" value="Genomic_DNA"/>
</dbReference>
<evidence type="ECO:0000313" key="2">
    <source>
        <dbReference type="Proteomes" id="UP001234602"/>
    </source>
</evidence>
<accession>A0AAW7IL22</accession>
<dbReference type="KEGG" id="bsj:UP17_01775"/>
<dbReference type="AlphaFoldDB" id="A0AAW7IL22"/>
<dbReference type="Gene3D" id="2.60.40.640">
    <property type="match status" value="1"/>
</dbReference>
<dbReference type="InterPro" id="IPR009776">
    <property type="entry name" value="Spore_0_M"/>
</dbReference>
<gene>
    <name evidence="1" type="ORF">QUF89_01495</name>
</gene>
<dbReference type="Proteomes" id="UP001234602">
    <property type="component" value="Unassembled WGS sequence"/>
</dbReference>
<comment type="caution">
    <text evidence="1">The sequence shown here is derived from an EMBL/GenBank/DDBJ whole genome shotgun (WGS) entry which is preliminary data.</text>
</comment>
<name>A0AAW7IL22_9BACI</name>
<organism evidence="1 2">
    <name type="scientific">Peribacillus simplex</name>
    <dbReference type="NCBI Taxonomy" id="1478"/>
    <lineage>
        <taxon>Bacteria</taxon>
        <taxon>Bacillati</taxon>
        <taxon>Bacillota</taxon>
        <taxon>Bacilli</taxon>
        <taxon>Bacillales</taxon>
        <taxon>Bacillaceae</taxon>
        <taxon>Peribacillus</taxon>
    </lineage>
</organism>
<dbReference type="InterPro" id="IPR014752">
    <property type="entry name" value="Arrestin-like_C"/>
</dbReference>
<dbReference type="RefSeq" id="WP_061461242.1">
    <property type="nucleotide sequence ID" value="NZ_CP011008.1"/>
</dbReference>
<evidence type="ECO:0000313" key="1">
    <source>
        <dbReference type="EMBL" id="MDM5450927.1"/>
    </source>
</evidence>
<dbReference type="PANTHER" id="PTHR40053:SF1">
    <property type="entry name" value="SPORULATION-CONTROL PROTEIN SPO0M"/>
    <property type="match status" value="1"/>
</dbReference>
<reference evidence="1" key="1">
    <citation type="submission" date="2023-06" db="EMBL/GenBank/DDBJ databases">
        <title>Comparative genomics of Bacillaceae isolates and their secondary metabolite potential.</title>
        <authorList>
            <person name="Song L."/>
            <person name="Nielsen L.J."/>
            <person name="Mohite O."/>
            <person name="Xu X."/>
            <person name="Weber T."/>
            <person name="Kovacs A.T."/>
        </authorList>
    </citation>
    <scope>NUCLEOTIDE SEQUENCE</scope>
    <source>
        <strain evidence="1">D8_B_37</strain>
    </source>
</reference>